<organism evidence="1 2">
    <name type="scientific">Pelotomaculum schinkii</name>
    <dbReference type="NCBI Taxonomy" id="78350"/>
    <lineage>
        <taxon>Bacteria</taxon>
        <taxon>Bacillati</taxon>
        <taxon>Bacillota</taxon>
        <taxon>Clostridia</taxon>
        <taxon>Eubacteriales</taxon>
        <taxon>Desulfotomaculaceae</taxon>
        <taxon>Pelotomaculum</taxon>
    </lineage>
</organism>
<evidence type="ECO:0000313" key="2">
    <source>
        <dbReference type="Proteomes" id="UP000298324"/>
    </source>
</evidence>
<gene>
    <name evidence="1" type="ORF">Psch_02830</name>
</gene>
<comment type="caution">
    <text evidence="1">The sequence shown here is derived from an EMBL/GenBank/DDBJ whole genome shotgun (WGS) entry which is preliminary data.</text>
</comment>
<name>A0A4Y7RAN0_9FIRM</name>
<accession>A0A4Y7RAN0</accession>
<dbReference type="EMBL" id="QFGA01000002">
    <property type="protein sequence ID" value="TEB05789.1"/>
    <property type="molecule type" value="Genomic_DNA"/>
</dbReference>
<reference evidence="1 2" key="1">
    <citation type="journal article" date="2018" name="Environ. Microbiol.">
        <title>Novel energy conservation strategies and behaviour of Pelotomaculum schinkii driving syntrophic propionate catabolism.</title>
        <authorList>
            <person name="Hidalgo-Ahumada C.A.P."/>
            <person name="Nobu M.K."/>
            <person name="Narihiro T."/>
            <person name="Tamaki H."/>
            <person name="Liu W.T."/>
            <person name="Kamagata Y."/>
            <person name="Stams A.J.M."/>
            <person name="Imachi H."/>
            <person name="Sousa D.Z."/>
        </authorList>
    </citation>
    <scope>NUCLEOTIDE SEQUENCE [LARGE SCALE GENOMIC DNA]</scope>
    <source>
        <strain evidence="1 2">HH</strain>
    </source>
</reference>
<dbReference type="RefSeq" id="WP_190258516.1">
    <property type="nucleotide sequence ID" value="NZ_QFGA01000002.1"/>
</dbReference>
<proteinExistence type="predicted"/>
<dbReference type="AlphaFoldDB" id="A0A4Y7RAN0"/>
<sequence>MNKIKRLIYRTPWLVSNRDDKRLEFEAGCAQFFIATAACAMIGVESGALC</sequence>
<protein>
    <submittedName>
        <fullName evidence="1">Uncharacterized protein</fullName>
    </submittedName>
</protein>
<dbReference type="Proteomes" id="UP000298324">
    <property type="component" value="Unassembled WGS sequence"/>
</dbReference>
<evidence type="ECO:0000313" key="1">
    <source>
        <dbReference type="EMBL" id="TEB05789.1"/>
    </source>
</evidence>
<keyword evidence="2" id="KW-1185">Reference proteome</keyword>